<dbReference type="eggNOG" id="COG4191">
    <property type="taxonomic scope" value="Bacteria"/>
</dbReference>
<dbReference type="Proteomes" id="UP000011223">
    <property type="component" value="Unassembled WGS sequence"/>
</dbReference>
<dbReference type="InterPro" id="IPR036890">
    <property type="entry name" value="HATPase_C_sf"/>
</dbReference>
<keyword evidence="6" id="KW-0067">ATP-binding</keyword>
<evidence type="ECO:0000256" key="4">
    <source>
        <dbReference type="ARBA" id="ARBA00022741"/>
    </source>
</evidence>
<dbReference type="PROSITE" id="PS50109">
    <property type="entry name" value="HIS_KIN"/>
    <property type="match status" value="1"/>
</dbReference>
<dbReference type="GO" id="GO:0030295">
    <property type="term" value="F:protein kinase activator activity"/>
    <property type="evidence" value="ECO:0007669"/>
    <property type="project" value="TreeGrafter"/>
</dbReference>
<dbReference type="Pfam" id="PF02518">
    <property type="entry name" value="HATPase_c"/>
    <property type="match status" value="1"/>
</dbReference>
<accession>R1ITB3</accession>
<dbReference type="PANTHER" id="PTHR42878:SF7">
    <property type="entry name" value="SENSOR HISTIDINE KINASE GLRK"/>
    <property type="match status" value="1"/>
</dbReference>
<protein>
    <recommendedName>
        <fullName evidence="2">histidine kinase</fullName>
        <ecNumber evidence="2">2.7.13.3</ecNumber>
    </recommendedName>
</protein>
<keyword evidence="3" id="KW-0808">Transferase</keyword>
<evidence type="ECO:0000256" key="5">
    <source>
        <dbReference type="ARBA" id="ARBA00022777"/>
    </source>
</evidence>
<name>R1ITB3_9GAMM</name>
<dbReference type="SMART" id="SM00387">
    <property type="entry name" value="HATPase_c"/>
    <property type="match status" value="1"/>
</dbReference>
<evidence type="ECO:0000256" key="6">
    <source>
        <dbReference type="ARBA" id="ARBA00022840"/>
    </source>
</evidence>
<comment type="catalytic activity">
    <reaction evidence="1">
        <text>ATP + protein L-histidine = ADP + protein N-phospho-L-histidine.</text>
        <dbReference type="EC" id="2.7.13.3"/>
    </reaction>
</comment>
<keyword evidence="10" id="KW-1185">Reference proteome</keyword>
<dbReference type="InterPro" id="IPR050351">
    <property type="entry name" value="BphY/WalK/GraS-like"/>
</dbReference>
<dbReference type="EC" id="2.7.13.3" evidence="2"/>
<evidence type="ECO:0000256" key="2">
    <source>
        <dbReference type="ARBA" id="ARBA00012438"/>
    </source>
</evidence>
<evidence type="ECO:0000313" key="9">
    <source>
        <dbReference type="EMBL" id="EOD80722.1"/>
    </source>
</evidence>
<dbReference type="GO" id="GO:0000156">
    <property type="term" value="F:phosphorelay response regulator activity"/>
    <property type="evidence" value="ECO:0007669"/>
    <property type="project" value="TreeGrafter"/>
</dbReference>
<dbReference type="GO" id="GO:0004673">
    <property type="term" value="F:protein histidine kinase activity"/>
    <property type="evidence" value="ECO:0007669"/>
    <property type="project" value="UniProtKB-EC"/>
</dbReference>
<dbReference type="RefSeq" id="WP_002536897.1">
    <property type="nucleotide sequence ID" value="NZ_ANFM02000010.1"/>
</dbReference>
<dbReference type="eggNOG" id="COG0323">
    <property type="taxonomic scope" value="Bacteria"/>
</dbReference>
<evidence type="ECO:0000259" key="8">
    <source>
        <dbReference type="PROSITE" id="PS50109"/>
    </source>
</evidence>
<dbReference type="GO" id="GO:0005524">
    <property type="term" value="F:ATP binding"/>
    <property type="evidence" value="ECO:0007669"/>
    <property type="project" value="UniProtKB-KW"/>
</dbReference>
<sequence>MAKLKPRARLIRTIGDKLISGPEAAIIELVKNSYDADSPSVEIVITPPTDTHNGKITIKDTGHGMTYDNILNDWLEPATDIKSKVTTSRSGARTVLGAKGVGRFASASLGQKLKLSSIAKLDNKFQISRLELDWNIFESNKYLDDIDIDIQQTESHNPVNTGVLIEIEELSTVWDERKVRKLVRELRRLATPQSETDTPFNIFLDLKHFTDKNSAPYSFNGPQLLFETNRLAEVLEDQEHDPAHTSNTLITPYKISKESDYRLKGVFDEKGNFSGTFTIIRGDNLPTILKLDAPPLGIGELSCGSIEVDLRLYDLEKDSVEKLFERMGLKFSDFGLRNARAMISENTGIGIYRTGFRIRPYGEPDNDWLKLENRRVQQPSKRIGHGQISGTISVGTEAESNLIERSSREGLEANSAFERLVGLITGVLLRVEQKRFDFRAKAGISRKPTKRIDKARELSSLDSITKAVGNLAEEDRKPLLLKIEKESQALTKALDEIEAYQRLLESRAALGMVVAQVIHDGRTYLEPISSSAKSIIKNAPLVLENSPKGELIRKYYPTYGQAILDGTKGLTSLFKSLDPISGRRRGRPVEFSAIDNIENTLNLLDELFIESSVSLDLDVDGNLKLYGYSGDLQSAMMNIFHNAVHWLNSTENNNKTIRVSSHVDDGMAKISISNNGPVIDVQDQDSVFEAGFSLKSDGHGLGLSIAKEACKNSNGDLNLDSDSIDTCFVITYPIYQ</sequence>
<keyword evidence="5" id="KW-0418">Kinase</keyword>
<dbReference type="Gene3D" id="3.30.565.10">
    <property type="entry name" value="Histidine kinase-like ATPase, C-terminal domain"/>
    <property type="match status" value="2"/>
</dbReference>
<dbReference type="GO" id="GO:0007234">
    <property type="term" value="P:osmosensory signaling via phosphorelay pathway"/>
    <property type="evidence" value="ECO:0007669"/>
    <property type="project" value="TreeGrafter"/>
</dbReference>
<evidence type="ECO:0000256" key="3">
    <source>
        <dbReference type="ARBA" id="ARBA00022679"/>
    </source>
</evidence>
<dbReference type="SUPFAM" id="SSF55874">
    <property type="entry name" value="ATPase domain of HSP90 chaperone/DNA topoisomerase II/histidine kinase"/>
    <property type="match status" value="2"/>
</dbReference>
<dbReference type="InterPro" id="IPR003594">
    <property type="entry name" value="HATPase_dom"/>
</dbReference>
<reference evidence="9 10" key="1">
    <citation type="journal article" date="2014" name="PLoS ONE">
        <title>Grimontia indica AK16(T), sp. nov., Isolated from a Seawater Sample Reports the Presence of Pathogenic Genes Similar to Vibrio Genus.</title>
        <authorList>
            <person name="Singh A."/>
            <person name="Vaidya B."/>
            <person name="Khatri I."/>
            <person name="Srinivas T.N."/>
            <person name="Subramanian S."/>
            <person name="Korpole S."/>
            <person name="Pinnaka A.K."/>
        </authorList>
    </citation>
    <scope>NUCLEOTIDE SEQUENCE [LARGE SCALE GENOMIC DNA]</scope>
    <source>
        <strain evidence="9 10">AK16</strain>
    </source>
</reference>
<dbReference type="InterPro" id="IPR005467">
    <property type="entry name" value="His_kinase_dom"/>
</dbReference>
<keyword evidence="7" id="KW-0902">Two-component regulatory system</keyword>
<organism evidence="9 10">
    <name type="scientific">Grimontia indica</name>
    <dbReference type="NCBI Taxonomy" id="1056512"/>
    <lineage>
        <taxon>Bacteria</taxon>
        <taxon>Pseudomonadati</taxon>
        <taxon>Pseudomonadota</taxon>
        <taxon>Gammaproteobacteria</taxon>
        <taxon>Vibrionales</taxon>
        <taxon>Vibrionaceae</taxon>
        <taxon>Grimontia</taxon>
    </lineage>
</organism>
<feature type="domain" description="Histidine kinase" evidence="8">
    <location>
        <begin position="516"/>
        <end position="736"/>
    </location>
</feature>
<dbReference type="AlphaFoldDB" id="R1ITB3"/>
<dbReference type="PANTHER" id="PTHR42878">
    <property type="entry name" value="TWO-COMPONENT HISTIDINE KINASE"/>
    <property type="match status" value="1"/>
</dbReference>
<proteinExistence type="predicted"/>
<comment type="caution">
    <text evidence="9">The sequence shown here is derived from an EMBL/GenBank/DDBJ whole genome shotgun (WGS) entry which is preliminary data.</text>
</comment>
<dbReference type="EMBL" id="ANFM02000010">
    <property type="protein sequence ID" value="EOD80722.1"/>
    <property type="molecule type" value="Genomic_DNA"/>
</dbReference>
<keyword evidence="4" id="KW-0547">Nucleotide-binding</keyword>
<evidence type="ECO:0000313" key="10">
    <source>
        <dbReference type="Proteomes" id="UP000011223"/>
    </source>
</evidence>
<evidence type="ECO:0000256" key="7">
    <source>
        <dbReference type="ARBA" id="ARBA00023012"/>
    </source>
</evidence>
<gene>
    <name evidence="9" type="ORF">D515_00139</name>
</gene>
<dbReference type="Pfam" id="PF13589">
    <property type="entry name" value="HATPase_c_3"/>
    <property type="match status" value="1"/>
</dbReference>
<evidence type="ECO:0000256" key="1">
    <source>
        <dbReference type="ARBA" id="ARBA00000085"/>
    </source>
</evidence>